<dbReference type="CDD" id="cd10030">
    <property type="entry name" value="UDG-F4_TTUDGA_SPO1dp_like"/>
    <property type="match status" value="1"/>
</dbReference>
<dbReference type="SMART" id="SM00986">
    <property type="entry name" value="UDG"/>
    <property type="match status" value="1"/>
</dbReference>
<evidence type="ECO:0000256" key="11">
    <source>
        <dbReference type="ARBA" id="ARBA00023204"/>
    </source>
</evidence>
<dbReference type="SUPFAM" id="SSF52141">
    <property type="entry name" value="Uracil-DNA glycosylase-like"/>
    <property type="match status" value="1"/>
</dbReference>
<comment type="catalytic activity">
    <reaction evidence="1">
        <text>Hydrolyzes single-stranded DNA or mismatched double-stranded DNA and polynucleotides, releasing free uracil.</text>
        <dbReference type="EC" id="3.2.2.27"/>
    </reaction>
</comment>
<evidence type="ECO:0000313" key="14">
    <source>
        <dbReference type="Proteomes" id="UP001275932"/>
    </source>
</evidence>
<protein>
    <recommendedName>
        <fullName evidence="4">Type-4 uracil-DNA glycosylase</fullName>
        <ecNumber evidence="3">3.2.2.27</ecNumber>
    </recommendedName>
</protein>
<keyword evidence="10" id="KW-0411">Iron-sulfur</keyword>
<keyword evidence="6" id="KW-0479">Metal-binding</keyword>
<dbReference type="InterPro" id="IPR005122">
    <property type="entry name" value="Uracil-DNA_glycosylase-like"/>
</dbReference>
<evidence type="ECO:0000256" key="3">
    <source>
        <dbReference type="ARBA" id="ARBA00012030"/>
    </source>
</evidence>
<accession>A0ABU4WIW1</accession>
<feature type="domain" description="Uracil-DNA glycosylase-like" evidence="12">
    <location>
        <begin position="133"/>
        <end position="288"/>
    </location>
</feature>
<evidence type="ECO:0000256" key="1">
    <source>
        <dbReference type="ARBA" id="ARBA00001400"/>
    </source>
</evidence>
<keyword evidence="11" id="KW-0234">DNA repair</keyword>
<evidence type="ECO:0000256" key="10">
    <source>
        <dbReference type="ARBA" id="ARBA00023014"/>
    </source>
</evidence>
<evidence type="ECO:0000259" key="12">
    <source>
        <dbReference type="SMART" id="SM00986"/>
    </source>
</evidence>
<keyword evidence="7" id="KW-0227">DNA damage</keyword>
<dbReference type="InterPro" id="IPR005273">
    <property type="entry name" value="Ura-DNA_glyco_family4"/>
</dbReference>
<name>A0ABU4WIW1_9BACT</name>
<evidence type="ECO:0000256" key="8">
    <source>
        <dbReference type="ARBA" id="ARBA00022801"/>
    </source>
</evidence>
<dbReference type="EC" id="3.2.2.27" evidence="3"/>
<dbReference type="NCBIfam" id="TIGR00758">
    <property type="entry name" value="UDG_fam4"/>
    <property type="match status" value="1"/>
</dbReference>
<organism evidence="13 14">
    <name type="scientific">Intestinicryptomonas porci</name>
    <dbReference type="NCBI Taxonomy" id="2926320"/>
    <lineage>
        <taxon>Bacteria</taxon>
        <taxon>Pseudomonadati</taxon>
        <taxon>Verrucomicrobiota</taxon>
        <taxon>Opitutia</taxon>
        <taxon>Opitutales</taxon>
        <taxon>Intestinicryptomonaceae</taxon>
        <taxon>Intestinicryptomonas</taxon>
    </lineage>
</organism>
<dbReference type="Gene3D" id="3.40.470.10">
    <property type="entry name" value="Uracil-DNA glycosylase-like domain"/>
    <property type="match status" value="1"/>
</dbReference>
<dbReference type="InterPro" id="IPR036895">
    <property type="entry name" value="Uracil-DNA_glycosylase-like_sf"/>
</dbReference>
<sequence>MKEAIWAIVDELKRLRAEGEEGIPLSEEAFEELTKFARIADGQEVIDTPDEVEFVKKVDFDFKKQEETKQHQMAQKLKIVVGGRDFEIEAVPEPTPFVLPEADKKTRWEALREIVLGDKVCARHLREGKKIVFGVGNLDADIFFCGEAPGADEEIQGEPFVGKAGQLLTKIIKAMGLEREQVYIGNIMNWRPELPTRTGNRPPTEVEMAYCLPYLKAQIDIVKPKVIVALGNTAVTGLLGADTKRRMGAIRGKWHSFNNTDLMVTYHPSFLLQYASNEKKRQVWEDMMAVMERVGIPISEKQRGYFL</sequence>
<evidence type="ECO:0000256" key="7">
    <source>
        <dbReference type="ARBA" id="ARBA00022763"/>
    </source>
</evidence>
<evidence type="ECO:0000256" key="5">
    <source>
        <dbReference type="ARBA" id="ARBA00022485"/>
    </source>
</evidence>
<comment type="similarity">
    <text evidence="2">Belongs to the uracil-DNA glycosylase (UDG) superfamily. Type 4 (UDGa) family.</text>
</comment>
<evidence type="ECO:0000256" key="2">
    <source>
        <dbReference type="ARBA" id="ARBA00006521"/>
    </source>
</evidence>
<proteinExistence type="inferred from homology"/>
<keyword evidence="14" id="KW-1185">Reference proteome</keyword>
<dbReference type="EMBL" id="JALBUT010000011">
    <property type="protein sequence ID" value="MDX8416213.1"/>
    <property type="molecule type" value="Genomic_DNA"/>
</dbReference>
<evidence type="ECO:0000256" key="6">
    <source>
        <dbReference type="ARBA" id="ARBA00022723"/>
    </source>
</evidence>
<keyword evidence="8" id="KW-0378">Hydrolase</keyword>
<reference evidence="13 14" key="1">
    <citation type="submission" date="2022-03" db="EMBL/GenBank/DDBJ databases">
        <title>Novel taxa within the pig intestine.</title>
        <authorList>
            <person name="Wylensek D."/>
            <person name="Bishof K."/>
            <person name="Afrizal A."/>
            <person name="Clavel T."/>
        </authorList>
    </citation>
    <scope>NUCLEOTIDE SEQUENCE [LARGE SCALE GENOMIC DNA]</scope>
    <source>
        <strain evidence="13 14">CLA-KB-P66</strain>
    </source>
</reference>
<evidence type="ECO:0000256" key="4">
    <source>
        <dbReference type="ARBA" id="ARBA00019403"/>
    </source>
</evidence>
<evidence type="ECO:0000313" key="13">
    <source>
        <dbReference type="EMBL" id="MDX8416213.1"/>
    </source>
</evidence>
<dbReference type="Proteomes" id="UP001275932">
    <property type="component" value="Unassembled WGS sequence"/>
</dbReference>
<dbReference type="InterPro" id="IPR051536">
    <property type="entry name" value="UDG_Type-4/5"/>
</dbReference>
<dbReference type="RefSeq" id="WP_370397666.1">
    <property type="nucleotide sequence ID" value="NZ_JALBUT010000011.1"/>
</dbReference>
<dbReference type="SMART" id="SM00987">
    <property type="entry name" value="UreE_C"/>
    <property type="match status" value="1"/>
</dbReference>
<dbReference type="PANTHER" id="PTHR33693">
    <property type="entry name" value="TYPE-5 URACIL-DNA GLYCOSYLASE"/>
    <property type="match status" value="1"/>
</dbReference>
<gene>
    <name evidence="13" type="ORF">MOX91_08535</name>
</gene>
<dbReference type="PANTHER" id="PTHR33693:SF1">
    <property type="entry name" value="TYPE-4 URACIL-DNA GLYCOSYLASE"/>
    <property type="match status" value="1"/>
</dbReference>
<dbReference type="Pfam" id="PF03167">
    <property type="entry name" value="UDG"/>
    <property type="match status" value="1"/>
</dbReference>
<keyword evidence="9" id="KW-0408">Iron</keyword>
<comment type="caution">
    <text evidence="13">The sequence shown here is derived from an EMBL/GenBank/DDBJ whole genome shotgun (WGS) entry which is preliminary data.</text>
</comment>
<keyword evidence="5" id="KW-0004">4Fe-4S</keyword>
<evidence type="ECO:0000256" key="9">
    <source>
        <dbReference type="ARBA" id="ARBA00023004"/>
    </source>
</evidence>